<protein>
    <submittedName>
        <fullName evidence="1">Uncharacterized protein</fullName>
    </submittedName>
</protein>
<accession>F4PMK0</accession>
<dbReference type="RefSeq" id="XP_004361498.1">
    <property type="nucleotide sequence ID" value="XM_004361441.1"/>
</dbReference>
<sequence length="226" mass="25916">MFSTTEIKDNTIVPFLGYTYPIKIVSNLNEEEQTNTSDVNSRYKFVKNQNYKAIDNTGTSTSIVAGEVISFQSLQHSVCFAKGVLLHSFLENAERILYNRLSRTQQSVVKGTESLGYVEPELILTHLKKYRPSSSRIEQDYSETVNGERTKSDIHVLHFSLTDIKSYNDLPALVTLNWQALEDVIEVSGKILDISIIRYVDISFRINIRTHHVLVDFIQQCYQDKE</sequence>
<reference evidence="2" key="1">
    <citation type="journal article" date="2011" name="Genome Res.">
        <title>Phylogeny-wide analysis of social amoeba genomes highlights ancient origins for complex intercellular communication.</title>
        <authorList>
            <person name="Heidel A.J."/>
            <person name="Lawal H.M."/>
            <person name="Felder M."/>
            <person name="Schilde C."/>
            <person name="Helps N.R."/>
            <person name="Tunggal B."/>
            <person name="Rivero F."/>
            <person name="John U."/>
            <person name="Schleicher M."/>
            <person name="Eichinger L."/>
            <person name="Platzer M."/>
            <person name="Noegel A.A."/>
            <person name="Schaap P."/>
            <person name="Gloeckner G."/>
        </authorList>
    </citation>
    <scope>NUCLEOTIDE SEQUENCE [LARGE SCALE GENOMIC DNA]</scope>
    <source>
        <strain evidence="2">SH3</strain>
    </source>
</reference>
<proteinExistence type="predicted"/>
<dbReference type="Proteomes" id="UP000007797">
    <property type="component" value="Unassembled WGS sequence"/>
</dbReference>
<dbReference type="KEGG" id="dfa:DFA_05781"/>
<gene>
    <name evidence="1" type="ORF">DFA_05781</name>
</gene>
<dbReference type="OMA" id="INIRTHH"/>
<evidence type="ECO:0000313" key="2">
    <source>
        <dbReference type="Proteomes" id="UP000007797"/>
    </source>
</evidence>
<organism evidence="1 2">
    <name type="scientific">Cavenderia fasciculata</name>
    <name type="common">Slime mold</name>
    <name type="synonym">Dictyostelium fasciculatum</name>
    <dbReference type="NCBI Taxonomy" id="261658"/>
    <lineage>
        <taxon>Eukaryota</taxon>
        <taxon>Amoebozoa</taxon>
        <taxon>Evosea</taxon>
        <taxon>Eumycetozoa</taxon>
        <taxon>Dictyostelia</taxon>
        <taxon>Acytosteliales</taxon>
        <taxon>Cavenderiaceae</taxon>
        <taxon>Cavenderia</taxon>
    </lineage>
</organism>
<dbReference type="OrthoDB" id="10544896at2759"/>
<dbReference type="GeneID" id="14875840"/>
<name>F4PMK0_CACFS</name>
<evidence type="ECO:0000313" key="1">
    <source>
        <dbReference type="EMBL" id="EGG23647.1"/>
    </source>
</evidence>
<keyword evidence="2" id="KW-1185">Reference proteome</keyword>
<dbReference type="EMBL" id="GL883008">
    <property type="protein sequence ID" value="EGG23647.1"/>
    <property type="molecule type" value="Genomic_DNA"/>
</dbReference>
<dbReference type="AlphaFoldDB" id="F4PMK0"/>